<evidence type="ECO:0000256" key="1">
    <source>
        <dbReference type="PROSITE-ProRule" id="PRU00339"/>
    </source>
</evidence>
<dbReference type="Gene3D" id="1.25.40.10">
    <property type="entry name" value="Tetratricopeptide repeat domain"/>
    <property type="match status" value="1"/>
</dbReference>
<organism evidence="3 4">
    <name type="scientific">Pseudidiomarina aestuarii</name>
    <dbReference type="NCBI Taxonomy" id="624146"/>
    <lineage>
        <taxon>Bacteria</taxon>
        <taxon>Pseudomonadati</taxon>
        <taxon>Pseudomonadota</taxon>
        <taxon>Gammaproteobacteria</taxon>
        <taxon>Alteromonadales</taxon>
        <taxon>Idiomarinaceae</taxon>
        <taxon>Pseudidiomarina</taxon>
    </lineage>
</organism>
<feature type="repeat" description="TPR" evidence="1">
    <location>
        <begin position="55"/>
        <end position="88"/>
    </location>
</feature>
<proteinExistence type="predicted"/>
<keyword evidence="2" id="KW-0732">Signal</keyword>
<keyword evidence="1" id="KW-0802">TPR repeat</keyword>
<dbReference type="InterPro" id="IPR011990">
    <property type="entry name" value="TPR-like_helical_dom_sf"/>
</dbReference>
<dbReference type="Proteomes" id="UP000241514">
    <property type="component" value="Unassembled WGS sequence"/>
</dbReference>
<dbReference type="InterPro" id="IPR019734">
    <property type="entry name" value="TPR_rpt"/>
</dbReference>
<protein>
    <submittedName>
        <fullName evidence="3">Uncharacterized protein</fullName>
    </submittedName>
</protein>
<dbReference type="Pfam" id="PF14559">
    <property type="entry name" value="TPR_19"/>
    <property type="match status" value="1"/>
</dbReference>
<feature type="signal peptide" evidence="2">
    <location>
        <begin position="1"/>
        <end position="17"/>
    </location>
</feature>
<dbReference type="AlphaFoldDB" id="A0A6N4DGC0"/>
<sequence>MRLILISLLLISFPLWAQSNLQPKINEFDQLLAQQQQAQAIELAAQLHQQHPQDPIALMLQGRALAMQNQLPQATQLFQQAIEQDPTQVAPHFFLAQIYQNQGNFAQAAEELRIYLNEHPNDNYELTYIELLARSNQPARTLAYLQHRLDQQSSKQQREQLQQQLQPIYAWAANILFRGPLIYPNNPEQLSGLQSTLNAMEAITNRGLMLDLNDGDWVVDTNLFAPQIELGRYEDIQNIYAAVAWANLANIPKSYEFILEIRNSNARTVGMIRVAEALAPAAPALAREWLRMAESWHELVVRNTNFAERNTAISDYDLLLGFEIQASPLMKINTQTAVRGEILRVLFHHFPDEFIELQAANNLHAVNNVNTLMPRLVAHKEFDAALELFDATTISPENATELNRGLLFADRRDDAERVTAAMIERFENPPPNDTEITGEQLLRQYSYMATDWAEFYGVAGAVKLVMLQ</sequence>
<gene>
    <name evidence="3" type="ORF">C9928_06105</name>
</gene>
<dbReference type="SMART" id="SM00028">
    <property type="entry name" value="TPR"/>
    <property type="match status" value="2"/>
</dbReference>
<name>A0A6N4DGC0_9GAMM</name>
<accession>A0A6N4DGC0</accession>
<dbReference type="PROSITE" id="PS50005">
    <property type="entry name" value="TPR"/>
    <property type="match status" value="1"/>
</dbReference>
<dbReference type="EMBL" id="PYVG01000049">
    <property type="protein sequence ID" value="PTB88548.1"/>
    <property type="molecule type" value="Genomic_DNA"/>
</dbReference>
<evidence type="ECO:0000256" key="2">
    <source>
        <dbReference type="SAM" id="SignalP"/>
    </source>
</evidence>
<comment type="caution">
    <text evidence="3">The sequence shown here is derived from an EMBL/GenBank/DDBJ whole genome shotgun (WGS) entry which is preliminary data.</text>
</comment>
<dbReference type="SUPFAM" id="SSF48452">
    <property type="entry name" value="TPR-like"/>
    <property type="match status" value="1"/>
</dbReference>
<feature type="non-terminal residue" evidence="3">
    <location>
        <position position="468"/>
    </location>
</feature>
<feature type="chain" id="PRO_5026855117" evidence="2">
    <location>
        <begin position="18"/>
        <end position="468"/>
    </location>
</feature>
<reference evidence="3 4" key="1">
    <citation type="submission" date="2018-03" db="EMBL/GenBank/DDBJ databases">
        <title>Cross-interface Injection: A General Nanoliter Liquid Handling Method Applied to Single Cells Genome Amplification Automated Nanoliter Liquid Handling Applied to Single Cell Multiple Displacement Amplification.</title>
        <authorList>
            <person name="Yun J."/>
            <person name="Xu P."/>
            <person name="Xu J."/>
            <person name="Dai X."/>
            <person name="Wang Y."/>
            <person name="Zheng X."/>
            <person name="Cao C."/>
            <person name="Yi Q."/>
            <person name="Zhu Y."/>
            <person name="Wang L."/>
            <person name="Dong Z."/>
            <person name="Huang Y."/>
            <person name="Huang L."/>
            <person name="Du W."/>
        </authorList>
    </citation>
    <scope>NUCLEOTIDE SEQUENCE [LARGE SCALE GENOMIC DNA]</scope>
    <source>
        <strain evidence="3 4">A9-4</strain>
    </source>
</reference>
<evidence type="ECO:0000313" key="3">
    <source>
        <dbReference type="EMBL" id="PTB88548.1"/>
    </source>
</evidence>
<evidence type="ECO:0000313" key="4">
    <source>
        <dbReference type="Proteomes" id="UP000241514"/>
    </source>
</evidence>